<comment type="caution">
    <text evidence="8">The sequence shown here is derived from an EMBL/GenBank/DDBJ whole genome shotgun (WGS) entry which is preliminary data.</text>
</comment>
<evidence type="ECO:0000256" key="2">
    <source>
        <dbReference type="ARBA" id="ARBA00004787"/>
    </source>
</evidence>
<evidence type="ECO:0000313" key="8">
    <source>
        <dbReference type="EMBL" id="MCW4631384.1"/>
    </source>
</evidence>
<dbReference type="PANTHER" id="PTHR32125">
    <property type="entry name" value="2-C-METHYL-D-ERYTHRITOL 4-PHOSPHATE CYTIDYLYLTRANSFERASE, CHLOROPLASTIC"/>
    <property type="match status" value="1"/>
</dbReference>
<dbReference type="EMBL" id="JAPEUL010000011">
    <property type="protein sequence ID" value="MCW4631384.1"/>
    <property type="molecule type" value="Genomic_DNA"/>
</dbReference>
<dbReference type="InterPro" id="IPR034683">
    <property type="entry name" value="IspD/TarI"/>
</dbReference>
<name>A0ABT3KLX3_9GAMM</name>
<dbReference type="InterPro" id="IPR050088">
    <property type="entry name" value="IspD/TarI_cytidylyltransf_bact"/>
</dbReference>
<keyword evidence="9" id="KW-1185">Reference proteome</keyword>
<dbReference type="RefSeq" id="WP_265220708.1">
    <property type="nucleotide sequence ID" value="NZ_JAPEUL010000011.1"/>
</dbReference>
<dbReference type="InterPro" id="IPR018294">
    <property type="entry name" value="ISPD_synthase_CS"/>
</dbReference>
<comment type="function">
    <text evidence="7">Catalyzes the formation of 4-diphosphocytidyl-2-C-methyl-D-erythritol from CTP and 2-C-methyl-D-erythritol 4-phosphate (MEP).</text>
</comment>
<evidence type="ECO:0000256" key="7">
    <source>
        <dbReference type="HAMAP-Rule" id="MF_00108"/>
    </source>
</evidence>
<dbReference type="HAMAP" id="MF_00108">
    <property type="entry name" value="IspD"/>
    <property type="match status" value="1"/>
</dbReference>
<feature type="site" description="Transition state stabilizer" evidence="7">
    <location>
        <position position="17"/>
    </location>
</feature>
<dbReference type="Proteomes" id="UP001431181">
    <property type="component" value="Unassembled WGS sequence"/>
</dbReference>
<dbReference type="InterPro" id="IPR001228">
    <property type="entry name" value="IspD"/>
</dbReference>
<comment type="pathway">
    <text evidence="2 7">Isoprenoid biosynthesis; isopentenyl diphosphate biosynthesis via DXP pathway; isopentenyl diphosphate from 1-deoxy-D-xylulose 5-phosphate: step 2/6.</text>
</comment>
<evidence type="ECO:0000256" key="5">
    <source>
        <dbReference type="ARBA" id="ARBA00022695"/>
    </source>
</evidence>
<evidence type="ECO:0000256" key="3">
    <source>
        <dbReference type="ARBA" id="ARBA00009789"/>
    </source>
</evidence>
<accession>A0ABT3KLX3</accession>
<protein>
    <recommendedName>
        <fullName evidence="7">2-C-methyl-D-erythritol 4-phosphate cytidylyltransferase</fullName>
        <ecNumber evidence="7">2.7.7.60</ecNumber>
    </recommendedName>
    <alternativeName>
        <fullName evidence="7">4-diphosphocytidyl-2C-methyl-D-erythritol synthase</fullName>
    </alternativeName>
    <alternativeName>
        <fullName evidence="7">MEP cytidylyltransferase</fullName>
        <shortName evidence="7">MCT</shortName>
    </alternativeName>
</protein>
<dbReference type="CDD" id="cd02516">
    <property type="entry name" value="CDP-ME_synthetase"/>
    <property type="match status" value="1"/>
</dbReference>
<keyword evidence="6 7" id="KW-0414">Isoprene biosynthesis</keyword>
<dbReference type="PANTHER" id="PTHR32125:SF4">
    <property type="entry name" value="2-C-METHYL-D-ERYTHRITOL 4-PHOSPHATE CYTIDYLYLTRANSFERASE, CHLOROPLASTIC"/>
    <property type="match status" value="1"/>
</dbReference>
<comment type="similarity">
    <text evidence="3 7">Belongs to the IspD/TarI cytidylyltransferase family. IspD subfamily.</text>
</comment>
<feature type="site" description="Positions MEP for the nucleophilic attack" evidence="7">
    <location>
        <position position="157"/>
    </location>
</feature>
<evidence type="ECO:0000256" key="4">
    <source>
        <dbReference type="ARBA" id="ARBA00022679"/>
    </source>
</evidence>
<keyword evidence="4 7" id="KW-0808">Transferase</keyword>
<organism evidence="8 9">
    <name type="scientific">Marinomonas rhodophyticola</name>
    <dbReference type="NCBI Taxonomy" id="2992803"/>
    <lineage>
        <taxon>Bacteria</taxon>
        <taxon>Pseudomonadati</taxon>
        <taxon>Pseudomonadota</taxon>
        <taxon>Gammaproteobacteria</taxon>
        <taxon>Oceanospirillales</taxon>
        <taxon>Oceanospirillaceae</taxon>
        <taxon>Marinomonas</taxon>
    </lineage>
</organism>
<sequence length="239" mass="26436">MTKPLWVLIPAAGVGQRMQANCPKQYLSLAGQTILDRTIEIFISHPLIAGVLVGIGENDPYWLDSMWYQHDCVHSFIGGKERSDTVQKGLRYLLNSLDGLQQEVLVHDAARPLLSQTALNRIINHHSAQGALLAMPAKDTVKRQMSDRPLVDATLDRNAIWLAQTPQKFPAHALLEALEKTQAQGISVTDECSAMESVGWHPDLIIGESSNIKITLPEDLLIAEALFSFLLNSNNRCHS</sequence>
<gene>
    <name evidence="7 8" type="primary">ispD</name>
    <name evidence="8" type="ORF">ONZ52_21705</name>
</gene>
<dbReference type="Gene3D" id="3.90.550.10">
    <property type="entry name" value="Spore Coat Polysaccharide Biosynthesis Protein SpsA, Chain A"/>
    <property type="match status" value="1"/>
</dbReference>
<feature type="site" description="Positions MEP for the nucleophilic attack" evidence="7">
    <location>
        <position position="213"/>
    </location>
</feature>
<dbReference type="NCBIfam" id="TIGR00453">
    <property type="entry name" value="ispD"/>
    <property type="match status" value="1"/>
</dbReference>
<dbReference type="Pfam" id="PF01128">
    <property type="entry name" value="IspD"/>
    <property type="match status" value="1"/>
</dbReference>
<feature type="site" description="Transition state stabilizer" evidence="7">
    <location>
        <position position="24"/>
    </location>
</feature>
<reference evidence="8" key="1">
    <citation type="submission" date="2022-11" db="EMBL/GenBank/DDBJ databases">
        <title>Marinomonas sp. nov., isolated from marine algae.</title>
        <authorList>
            <person name="Choi D.G."/>
            <person name="Kim J.M."/>
            <person name="Lee J.K."/>
            <person name="Baek J.H."/>
            <person name="Jeon C.O."/>
        </authorList>
    </citation>
    <scope>NUCLEOTIDE SEQUENCE</scope>
    <source>
        <strain evidence="8">KJ51-3</strain>
    </source>
</reference>
<dbReference type="PROSITE" id="PS01295">
    <property type="entry name" value="ISPD"/>
    <property type="match status" value="1"/>
</dbReference>
<dbReference type="InterPro" id="IPR029044">
    <property type="entry name" value="Nucleotide-diphossugar_trans"/>
</dbReference>
<keyword evidence="5 7" id="KW-0548">Nucleotidyltransferase</keyword>
<proteinExistence type="inferred from homology"/>
<evidence type="ECO:0000313" key="9">
    <source>
        <dbReference type="Proteomes" id="UP001431181"/>
    </source>
</evidence>
<comment type="catalytic activity">
    <reaction evidence="1 7">
        <text>2-C-methyl-D-erythritol 4-phosphate + CTP + H(+) = 4-CDP-2-C-methyl-D-erythritol + diphosphate</text>
        <dbReference type="Rhea" id="RHEA:13429"/>
        <dbReference type="ChEBI" id="CHEBI:15378"/>
        <dbReference type="ChEBI" id="CHEBI:33019"/>
        <dbReference type="ChEBI" id="CHEBI:37563"/>
        <dbReference type="ChEBI" id="CHEBI:57823"/>
        <dbReference type="ChEBI" id="CHEBI:58262"/>
        <dbReference type="EC" id="2.7.7.60"/>
    </reaction>
</comment>
<dbReference type="SUPFAM" id="SSF53448">
    <property type="entry name" value="Nucleotide-diphospho-sugar transferases"/>
    <property type="match status" value="1"/>
</dbReference>
<dbReference type="GO" id="GO:0050518">
    <property type="term" value="F:2-C-methyl-D-erythritol 4-phosphate cytidylyltransferase activity"/>
    <property type="evidence" value="ECO:0007669"/>
    <property type="project" value="UniProtKB-EC"/>
</dbReference>
<dbReference type="EC" id="2.7.7.60" evidence="7"/>
<evidence type="ECO:0000256" key="1">
    <source>
        <dbReference type="ARBA" id="ARBA00001282"/>
    </source>
</evidence>
<evidence type="ECO:0000256" key="6">
    <source>
        <dbReference type="ARBA" id="ARBA00023229"/>
    </source>
</evidence>